<dbReference type="PANTHER" id="PTHR23417">
    <property type="entry name" value="3-DEOXY-D-MANNO-OCTULOSONIC-ACID TRANSFERASE/TRNA GUANINE-N 7 - -METHYLTRANSFERASE"/>
    <property type="match status" value="1"/>
</dbReference>
<dbReference type="Gene3D" id="3.40.50.150">
    <property type="entry name" value="Vaccinia Virus protein VP39"/>
    <property type="match status" value="1"/>
</dbReference>
<evidence type="ECO:0000256" key="1">
    <source>
        <dbReference type="ARBA" id="ARBA00000142"/>
    </source>
</evidence>
<dbReference type="RefSeq" id="WP_054493922.1">
    <property type="nucleotide sequence ID" value="NZ_BBZA01000229.1"/>
</dbReference>
<organism evidence="8 9">
    <name type="scientific">Ardenticatena maritima</name>
    <dbReference type="NCBI Taxonomy" id="872965"/>
    <lineage>
        <taxon>Bacteria</taxon>
        <taxon>Bacillati</taxon>
        <taxon>Chloroflexota</taxon>
        <taxon>Ardenticatenia</taxon>
        <taxon>Ardenticatenales</taxon>
        <taxon>Ardenticatenaceae</taxon>
        <taxon>Ardenticatena</taxon>
    </lineage>
</organism>
<feature type="binding site" evidence="7">
    <location>
        <position position="155"/>
    </location>
    <ligand>
        <name>S-adenosyl-L-methionine</name>
        <dbReference type="ChEBI" id="CHEBI:59789"/>
    </ligand>
</feature>
<gene>
    <name evidence="7 8" type="primary">trmB</name>
    <name evidence="8" type="ORF">ARMA_2621</name>
</gene>
<evidence type="ECO:0000256" key="4">
    <source>
        <dbReference type="ARBA" id="ARBA00022679"/>
    </source>
</evidence>
<dbReference type="AlphaFoldDB" id="A0A0M9UDM8"/>
<feature type="binding site" evidence="7">
    <location>
        <position position="132"/>
    </location>
    <ligand>
        <name>S-adenosyl-L-methionine</name>
        <dbReference type="ChEBI" id="CHEBI:59789"/>
    </ligand>
</feature>
<keyword evidence="4 7" id="KW-0808">Transferase</keyword>
<evidence type="ECO:0000256" key="2">
    <source>
        <dbReference type="ARBA" id="ARBA00003015"/>
    </source>
</evidence>
<comment type="catalytic activity">
    <reaction evidence="1 7">
        <text>guanosine(46) in tRNA + S-adenosyl-L-methionine = N(7)-methylguanosine(46) in tRNA + S-adenosyl-L-homocysteine</text>
        <dbReference type="Rhea" id="RHEA:42708"/>
        <dbReference type="Rhea" id="RHEA-COMP:10188"/>
        <dbReference type="Rhea" id="RHEA-COMP:10189"/>
        <dbReference type="ChEBI" id="CHEBI:57856"/>
        <dbReference type="ChEBI" id="CHEBI:59789"/>
        <dbReference type="ChEBI" id="CHEBI:74269"/>
        <dbReference type="ChEBI" id="CHEBI:74480"/>
        <dbReference type="EC" id="2.1.1.33"/>
    </reaction>
</comment>
<sequence>MPSSLRRGKGKLEIDWEEMEAIEAEHRAGRGLFGGDPYLRHARNPHVPPEPARWFCLAQASDEHRARLRDFLTSAPSELEIGAGDGRFIVEWASMHPERHFLAFEVRGRLVHTMYRAIEERGLTNVWVCDDDARAAIPEIVPPGSIEVIHILMPDPWWKQRHARCRLFSLHMLSILAQALKPGGILRFESDVEGYPEFLDMLIERHPDFEPHDPALAERFANIPLTTRQQWCVEHGVPIFRRFYRRRASGAPAEAQP</sequence>
<dbReference type="InterPro" id="IPR029063">
    <property type="entry name" value="SAM-dependent_MTases_sf"/>
</dbReference>
<feature type="binding site" evidence="7">
    <location>
        <position position="105"/>
    </location>
    <ligand>
        <name>S-adenosyl-L-methionine</name>
        <dbReference type="ChEBI" id="CHEBI:59789"/>
    </ligand>
</feature>
<dbReference type="GO" id="GO:0043527">
    <property type="term" value="C:tRNA methyltransferase complex"/>
    <property type="evidence" value="ECO:0007669"/>
    <property type="project" value="TreeGrafter"/>
</dbReference>
<comment type="similarity">
    <text evidence="7">Belongs to the class I-like SAM-binding methyltransferase superfamily. TrmB family.</text>
</comment>
<evidence type="ECO:0000256" key="3">
    <source>
        <dbReference type="ARBA" id="ARBA00022603"/>
    </source>
</evidence>
<dbReference type="OrthoDB" id="9802090at2"/>
<keyword evidence="9" id="KW-1185">Reference proteome</keyword>
<dbReference type="PANTHER" id="PTHR23417:SF14">
    <property type="entry name" value="PENTACOTRIPEPTIDE-REPEAT REGION OF PRORP DOMAIN-CONTAINING PROTEIN"/>
    <property type="match status" value="1"/>
</dbReference>
<dbReference type="PROSITE" id="PS51625">
    <property type="entry name" value="SAM_MT_TRMB"/>
    <property type="match status" value="1"/>
</dbReference>
<name>A0A0M9UDM8_9CHLR</name>
<dbReference type="Pfam" id="PF02390">
    <property type="entry name" value="Methyltransf_4"/>
    <property type="match status" value="1"/>
</dbReference>
<comment type="function">
    <text evidence="2 7">Catalyzes the formation of N(7)-methylguanine at position 46 (m7G46) in tRNA.</text>
</comment>
<dbReference type="InterPro" id="IPR003358">
    <property type="entry name" value="tRNA_(Gua-N-7)_MeTrfase_Trmb"/>
</dbReference>
<dbReference type="Proteomes" id="UP000037784">
    <property type="component" value="Unassembled WGS sequence"/>
</dbReference>
<reference evidence="9" key="2">
    <citation type="submission" date="2015-08" db="EMBL/GenBank/DDBJ databases">
        <title>Draft Genome Sequence of a Heterotrophic Facultative Anaerobic Bacterium Ardenticatena maritima Strain 110S.</title>
        <authorList>
            <person name="Kawaichi S."/>
            <person name="Yoshida T."/>
            <person name="Sako Y."/>
            <person name="Nakamura R."/>
        </authorList>
    </citation>
    <scope>NUCLEOTIDE SEQUENCE [LARGE SCALE GENOMIC DNA]</scope>
    <source>
        <strain evidence="9">110S</strain>
    </source>
</reference>
<comment type="caution">
    <text evidence="8">The sequence shown here is derived from an EMBL/GenBank/DDBJ whole genome shotgun (WGS) entry which is preliminary data.</text>
</comment>
<comment type="pathway">
    <text evidence="7">tRNA modification; N(7)-methylguanine-tRNA biosynthesis.</text>
</comment>
<dbReference type="InterPro" id="IPR055361">
    <property type="entry name" value="tRNA_methyltr_TrmB_bact"/>
</dbReference>
<dbReference type="SUPFAM" id="SSF53335">
    <property type="entry name" value="S-adenosyl-L-methionine-dependent methyltransferases"/>
    <property type="match status" value="1"/>
</dbReference>
<dbReference type="GO" id="GO:0008176">
    <property type="term" value="F:tRNA (guanine(46)-N7)-methyltransferase activity"/>
    <property type="evidence" value="ECO:0007669"/>
    <property type="project" value="UniProtKB-UniRule"/>
</dbReference>
<keyword evidence="5 7" id="KW-0949">S-adenosyl-L-methionine</keyword>
<proteinExistence type="inferred from homology"/>
<dbReference type="CDD" id="cd02440">
    <property type="entry name" value="AdoMet_MTases"/>
    <property type="match status" value="1"/>
</dbReference>
<feature type="binding site" evidence="7">
    <location>
        <position position="191"/>
    </location>
    <ligand>
        <name>substrate</name>
    </ligand>
</feature>
<dbReference type="EMBL" id="BBZA01000229">
    <property type="protein sequence ID" value="GAP64198.1"/>
    <property type="molecule type" value="Genomic_DNA"/>
</dbReference>
<evidence type="ECO:0000256" key="6">
    <source>
        <dbReference type="ARBA" id="ARBA00022694"/>
    </source>
</evidence>
<dbReference type="EC" id="2.1.1.33" evidence="7"/>
<dbReference type="HAMAP" id="MF_01057">
    <property type="entry name" value="tRNA_methyltr_TrmB"/>
    <property type="match status" value="1"/>
</dbReference>
<keyword evidence="3 7" id="KW-0489">Methyltransferase</keyword>
<feature type="binding site" evidence="7">
    <location>
        <position position="159"/>
    </location>
    <ligand>
        <name>substrate</name>
    </ligand>
</feature>
<dbReference type="InParanoid" id="A0A0M9UDM8"/>
<comment type="caution">
    <text evidence="7">Lacks conserved residue(s) required for the propagation of feature annotation.</text>
</comment>
<feature type="binding site" evidence="7">
    <location>
        <position position="80"/>
    </location>
    <ligand>
        <name>S-adenosyl-L-methionine</name>
        <dbReference type="ChEBI" id="CHEBI:59789"/>
    </ligand>
</feature>
<dbReference type="UniPathway" id="UPA00989"/>
<evidence type="ECO:0000256" key="7">
    <source>
        <dbReference type="HAMAP-Rule" id="MF_01057"/>
    </source>
</evidence>
<keyword evidence="6 7" id="KW-0819">tRNA processing</keyword>
<reference evidence="8 9" key="1">
    <citation type="journal article" date="2015" name="Genome Announc.">
        <title>Draft Genome Sequence of a Heterotrophic Facultative Anaerobic Thermophilic Bacterium, Ardenticatena maritima Strain 110ST.</title>
        <authorList>
            <person name="Kawaichi S."/>
            <person name="Yoshida T."/>
            <person name="Sako Y."/>
            <person name="Nakamura R."/>
        </authorList>
    </citation>
    <scope>NUCLEOTIDE SEQUENCE [LARGE SCALE GENOMIC DNA]</scope>
    <source>
        <strain evidence="8 9">110S</strain>
    </source>
</reference>
<evidence type="ECO:0000313" key="8">
    <source>
        <dbReference type="EMBL" id="GAP64198.1"/>
    </source>
</evidence>
<protein>
    <recommendedName>
        <fullName evidence="7">tRNA (guanine-N(7)-)-methyltransferase</fullName>
        <ecNumber evidence="7">2.1.1.33</ecNumber>
    </recommendedName>
    <alternativeName>
        <fullName evidence="7">tRNA (guanine(46)-N(7))-methyltransferase</fullName>
    </alternativeName>
    <alternativeName>
        <fullName evidence="7">tRNA(m7G46)-methyltransferase</fullName>
    </alternativeName>
</protein>
<evidence type="ECO:0000256" key="5">
    <source>
        <dbReference type="ARBA" id="ARBA00022691"/>
    </source>
</evidence>
<accession>A0A0M9UDM8</accession>
<evidence type="ECO:0000313" key="9">
    <source>
        <dbReference type="Proteomes" id="UP000037784"/>
    </source>
</evidence>